<evidence type="ECO:0000313" key="1">
    <source>
        <dbReference type="EMBL" id="KAH3746961.1"/>
    </source>
</evidence>
<dbReference type="Proteomes" id="UP000828390">
    <property type="component" value="Unassembled WGS sequence"/>
</dbReference>
<proteinExistence type="predicted"/>
<protein>
    <submittedName>
        <fullName evidence="1">Uncharacterized protein</fullName>
    </submittedName>
</protein>
<gene>
    <name evidence="1" type="ORF">DPMN_181381</name>
</gene>
<name>A0A9D4DDP5_DREPO</name>
<reference evidence="1" key="1">
    <citation type="journal article" date="2019" name="bioRxiv">
        <title>The Genome of the Zebra Mussel, Dreissena polymorpha: A Resource for Invasive Species Research.</title>
        <authorList>
            <person name="McCartney M.A."/>
            <person name="Auch B."/>
            <person name="Kono T."/>
            <person name="Mallez S."/>
            <person name="Zhang Y."/>
            <person name="Obille A."/>
            <person name="Becker A."/>
            <person name="Abrahante J.E."/>
            <person name="Garbe J."/>
            <person name="Badalamenti J.P."/>
            <person name="Herman A."/>
            <person name="Mangelson H."/>
            <person name="Liachko I."/>
            <person name="Sullivan S."/>
            <person name="Sone E.D."/>
            <person name="Koren S."/>
            <person name="Silverstein K.A.T."/>
            <person name="Beckman K.B."/>
            <person name="Gohl D.M."/>
        </authorList>
    </citation>
    <scope>NUCLEOTIDE SEQUENCE</scope>
    <source>
        <strain evidence="1">Duluth1</strain>
        <tissue evidence="1">Whole animal</tissue>
    </source>
</reference>
<evidence type="ECO:0000313" key="2">
    <source>
        <dbReference type="Proteomes" id="UP000828390"/>
    </source>
</evidence>
<dbReference type="EMBL" id="JAIWYP010000010">
    <property type="protein sequence ID" value="KAH3746961.1"/>
    <property type="molecule type" value="Genomic_DNA"/>
</dbReference>
<accession>A0A9D4DDP5</accession>
<reference evidence="1" key="2">
    <citation type="submission" date="2020-11" db="EMBL/GenBank/DDBJ databases">
        <authorList>
            <person name="McCartney M.A."/>
            <person name="Auch B."/>
            <person name="Kono T."/>
            <person name="Mallez S."/>
            <person name="Becker A."/>
            <person name="Gohl D.M."/>
            <person name="Silverstein K.A.T."/>
            <person name="Koren S."/>
            <person name="Bechman K.B."/>
            <person name="Herman A."/>
            <person name="Abrahante J.E."/>
            <person name="Garbe J."/>
        </authorList>
    </citation>
    <scope>NUCLEOTIDE SEQUENCE</scope>
    <source>
        <strain evidence="1">Duluth1</strain>
        <tissue evidence="1">Whole animal</tissue>
    </source>
</reference>
<dbReference type="AlphaFoldDB" id="A0A9D4DDP5"/>
<comment type="caution">
    <text evidence="1">The sequence shown here is derived from an EMBL/GenBank/DDBJ whole genome shotgun (WGS) entry which is preliminary data.</text>
</comment>
<keyword evidence="2" id="KW-1185">Reference proteome</keyword>
<sequence>MNLSAQKEFVDPLLYKAVCWFSDKKCYKEASENDNRKCLAIACDISTLVTSNPSPKHLSLGVHLYNEINSRHLIEDMHALGYSISYPGCS</sequence>
<organism evidence="1 2">
    <name type="scientific">Dreissena polymorpha</name>
    <name type="common">Zebra mussel</name>
    <name type="synonym">Mytilus polymorpha</name>
    <dbReference type="NCBI Taxonomy" id="45954"/>
    <lineage>
        <taxon>Eukaryota</taxon>
        <taxon>Metazoa</taxon>
        <taxon>Spiralia</taxon>
        <taxon>Lophotrochozoa</taxon>
        <taxon>Mollusca</taxon>
        <taxon>Bivalvia</taxon>
        <taxon>Autobranchia</taxon>
        <taxon>Heteroconchia</taxon>
        <taxon>Euheterodonta</taxon>
        <taxon>Imparidentia</taxon>
        <taxon>Neoheterodontei</taxon>
        <taxon>Myida</taxon>
        <taxon>Dreissenoidea</taxon>
        <taxon>Dreissenidae</taxon>
        <taxon>Dreissena</taxon>
    </lineage>
</organism>